<proteinExistence type="predicted"/>
<evidence type="ECO:0000313" key="1">
    <source>
        <dbReference type="EMBL" id="AHK70167.1"/>
    </source>
</evidence>
<reference evidence="1 2" key="1">
    <citation type="journal article" date="2015" name="Appl. Microbiol. Biotechnol.">
        <title>The consequence of an additional NADH dehydrogenase paralog on the growth of Gluconobacter oxydans DSM3504.</title>
        <authorList>
            <person name="Kostner D."/>
            <person name="Luchterhand B."/>
            <person name="Junker A."/>
            <person name="Volland S."/>
            <person name="Daniel R."/>
            <person name="Buchs J."/>
            <person name="Liebl W."/>
            <person name="Ehrenreich A."/>
        </authorList>
    </citation>
    <scope>NUCLEOTIDE SEQUENCE [LARGE SCALE GENOMIC DNA]</scope>
    <source>
        <strain evidence="1">DSM 3504</strain>
    </source>
</reference>
<dbReference type="EMBL" id="CP004373">
    <property type="protein sequence ID" value="AHK70167.1"/>
    <property type="molecule type" value="Genomic_DNA"/>
</dbReference>
<dbReference type="InterPro" id="IPR036192">
    <property type="entry name" value="Cell_div_ZapA-like_sf"/>
</dbReference>
<dbReference type="InterPro" id="IPR007838">
    <property type="entry name" value="Cell_div_ZapA-like"/>
</dbReference>
<name>A0A067Z2A3_GLUOY</name>
<dbReference type="KEGG" id="goy:GLS_c02500"/>
<accession>A0A067Z2A3</accession>
<dbReference type="HOGENOM" id="CLU_133828_2_0_5"/>
<sequence length="114" mass="12713">MGQVSIRLNGYVYNVGCQDGEEAHLYDMARHVEGWLQRARTLGGAASESKTLMMAALLMADEIFELKRRQISPQAETQIQQAEQLLRLEGARQDRLARLAGQAELLAAELERAS</sequence>
<dbReference type="Gene3D" id="3.30.160.880">
    <property type="entry name" value="Cell division protein ZapA protomer, N-terminal domain"/>
    <property type="match status" value="1"/>
</dbReference>
<dbReference type="AlphaFoldDB" id="A0A067Z2A3"/>
<organism evidence="1 2">
    <name type="scientific">Gluconobacter oxydans DSM 3504</name>
    <dbReference type="NCBI Taxonomy" id="1288313"/>
    <lineage>
        <taxon>Bacteria</taxon>
        <taxon>Pseudomonadati</taxon>
        <taxon>Pseudomonadota</taxon>
        <taxon>Alphaproteobacteria</taxon>
        <taxon>Acetobacterales</taxon>
        <taxon>Acetobacteraceae</taxon>
        <taxon>Gluconobacter</taxon>
    </lineage>
</organism>
<dbReference type="GeneID" id="56904494"/>
<dbReference type="SUPFAM" id="SSF102829">
    <property type="entry name" value="Cell division protein ZapA-like"/>
    <property type="match status" value="1"/>
</dbReference>
<dbReference type="InterPro" id="IPR042233">
    <property type="entry name" value="Cell_div_ZapA_N"/>
</dbReference>
<dbReference type="Pfam" id="PF05164">
    <property type="entry name" value="ZapA"/>
    <property type="match status" value="1"/>
</dbReference>
<dbReference type="Proteomes" id="UP000031656">
    <property type="component" value="Chromosome"/>
</dbReference>
<evidence type="ECO:0000313" key="2">
    <source>
        <dbReference type="Proteomes" id="UP000031656"/>
    </source>
</evidence>
<gene>
    <name evidence="1" type="ORF">GLS_c02500</name>
</gene>
<dbReference type="RefSeq" id="WP_011251813.1">
    <property type="nucleotide sequence ID" value="NZ_CP004373.1"/>
</dbReference>
<protein>
    <recommendedName>
        <fullName evidence="3">Cell division protein ZapA</fullName>
    </recommendedName>
</protein>
<evidence type="ECO:0008006" key="3">
    <source>
        <dbReference type="Google" id="ProtNLM"/>
    </source>
</evidence>